<dbReference type="Proteomes" id="UP001165427">
    <property type="component" value="Unassembled WGS sequence"/>
</dbReference>
<dbReference type="InterPro" id="IPR050336">
    <property type="entry name" value="Chromosome_partition/occlusion"/>
</dbReference>
<dbReference type="PANTHER" id="PTHR33375">
    <property type="entry name" value="CHROMOSOME-PARTITIONING PROTEIN PARB-RELATED"/>
    <property type="match status" value="1"/>
</dbReference>
<accession>A0AA41R557</accession>
<feature type="domain" description="ParB-like N-terminal" evidence="1">
    <location>
        <begin position="6"/>
        <end position="96"/>
    </location>
</feature>
<dbReference type="Gene3D" id="3.90.1530.10">
    <property type="entry name" value="Conserved hypothetical protein from pyrococcus furiosus pfu- 392566-001, ParB domain"/>
    <property type="match status" value="1"/>
</dbReference>
<dbReference type="EMBL" id="JALJRB010000019">
    <property type="protein sequence ID" value="MCJ8501996.1"/>
    <property type="molecule type" value="Genomic_DNA"/>
</dbReference>
<evidence type="ECO:0000259" key="1">
    <source>
        <dbReference type="SMART" id="SM00470"/>
    </source>
</evidence>
<dbReference type="Pfam" id="PF02195">
    <property type="entry name" value="ParB_N"/>
    <property type="match status" value="1"/>
</dbReference>
<name>A0AA41R557_9BACT</name>
<dbReference type="SUPFAM" id="SSF110849">
    <property type="entry name" value="ParB/Sulfiredoxin"/>
    <property type="match status" value="1"/>
</dbReference>
<comment type="caution">
    <text evidence="2">The sequence shown here is derived from an EMBL/GenBank/DDBJ whole genome shotgun (WGS) entry which is preliminary data.</text>
</comment>
<evidence type="ECO:0000313" key="2">
    <source>
        <dbReference type="EMBL" id="MCJ8501996.1"/>
    </source>
</evidence>
<protein>
    <submittedName>
        <fullName evidence="2">ParB N-terminal domain-containing protein</fullName>
    </submittedName>
</protein>
<dbReference type="RefSeq" id="WP_246911664.1">
    <property type="nucleotide sequence ID" value="NZ_JALJRB010000019.1"/>
</dbReference>
<proteinExistence type="predicted"/>
<gene>
    <name evidence="2" type="ORF">MRX98_15540</name>
</gene>
<dbReference type="InterPro" id="IPR036086">
    <property type="entry name" value="ParB/Sulfiredoxin_sf"/>
</dbReference>
<dbReference type="SMART" id="SM00470">
    <property type="entry name" value="ParB"/>
    <property type="match status" value="1"/>
</dbReference>
<keyword evidence="3" id="KW-1185">Reference proteome</keyword>
<dbReference type="PANTHER" id="PTHR33375:SF1">
    <property type="entry name" value="CHROMOSOME-PARTITIONING PROTEIN PARB-RELATED"/>
    <property type="match status" value="1"/>
</dbReference>
<organism evidence="2 3">
    <name type="scientific">Desulfatitalea alkaliphila</name>
    <dbReference type="NCBI Taxonomy" id="2929485"/>
    <lineage>
        <taxon>Bacteria</taxon>
        <taxon>Pseudomonadati</taxon>
        <taxon>Thermodesulfobacteriota</taxon>
        <taxon>Desulfobacteria</taxon>
        <taxon>Desulfobacterales</taxon>
        <taxon>Desulfosarcinaceae</taxon>
        <taxon>Desulfatitalea</taxon>
    </lineage>
</organism>
<dbReference type="InterPro" id="IPR003115">
    <property type="entry name" value="ParB_N"/>
</dbReference>
<evidence type="ECO:0000313" key="3">
    <source>
        <dbReference type="Proteomes" id="UP001165427"/>
    </source>
</evidence>
<dbReference type="GO" id="GO:0007059">
    <property type="term" value="P:chromosome segregation"/>
    <property type="evidence" value="ECO:0007669"/>
    <property type="project" value="TreeGrafter"/>
</dbReference>
<sequence>MDFEIRSVPPALIDAADETFRISSGQADDALTRSIQSVGLLHPPVLLAKGERWVVVCGFARVEVCRRLAWREMPARCLPAESAFADCALMAVADNSSQRSLDIVETAKALKLLEHAAGVECAPDGGARLLKSAGIEAGPQLLKKLRPVPRMAPWLQGCLAKGTIPLPMALRLHDLDDAAAARILGDLFENLVLSLGRQRDLLDWVQAIAMREGMLLAQVLADPQLVQWRQDAEMDRGRKSQLIRDHIRRRRFPAITAFETRYAQTVKALQPANGLQLLPPAHFEGRTYRLQIDFQSADQLRELAREVERLAAAPPLRRLLEDLSVDQSPS</sequence>
<dbReference type="AlphaFoldDB" id="A0AA41R557"/>
<reference evidence="2" key="1">
    <citation type="submission" date="2022-04" db="EMBL/GenBank/DDBJ databases">
        <title>Desulfatitalea alkaliphila sp. nov., a novel anaerobic sulfate-reducing bacterium isolated from terrestrial mud volcano, Taman Peninsula, Russia.</title>
        <authorList>
            <person name="Khomyakova M.A."/>
            <person name="Merkel A.Y."/>
            <person name="Slobodkin A.I."/>
        </authorList>
    </citation>
    <scope>NUCLEOTIDE SEQUENCE</scope>
    <source>
        <strain evidence="2">M08but</strain>
    </source>
</reference>
<dbReference type="GO" id="GO:0005694">
    <property type="term" value="C:chromosome"/>
    <property type="evidence" value="ECO:0007669"/>
    <property type="project" value="TreeGrafter"/>
</dbReference>